<dbReference type="PANTHER" id="PTHR44329:SF288">
    <property type="entry name" value="MITOGEN-ACTIVATED PROTEIN KINASE KINASE KINASE 20"/>
    <property type="match status" value="1"/>
</dbReference>
<sequence length="849" mass="96902">MLEKEVDILSQIRHRNIIQFFGVSQANPDFFIVTEFAENGSLYGYLHNQNAEMQFDRILKWAKDIAQGVAYLHYEAPKTIIHRDLKSKNIVISKNNTCKLCDFGTSKDLTHSWTAPTWGGTAAWMSPEIIIQKEGITTATDVWSYGVVLWEMISREIPYKGLTEFKIYSIISQHGARLVIPEICPNPLANLLQSCWLSTPKERIDMKNIILVLEQMQENTELHNQCIIFVNSKEEWRHEIEKQLNELNELKLDLARQREDLDRREQELKIIENCIETTHRNFLMSRELLTLENVNAWNENEVCDWVRYIAASAGPEVTDVMLDRVVASVLEYDINGSRLLQVTEKDLENLDIPICLRMAIIKKLDELRTTTMNLVEFPSLKVANIIEARSKIDKSRPPFDFPIEIHVGMYQRELPEATSSVRYRFKVFVDTDWQHSALSQSMPKEIYDSSTVIKDVCISLVAHDRTVILEKWTDAPLDNMPVTLTCAITYTDQVIQPRNTCIKATIYDFNHPTTICTKVVSLKIRPVPTNTSISRISSTLLNSSDKVSSSVNLQGPWRNRRNSFNLNSASPERSRSIVKTPDSGYVTSTKSPIWADIAASLRKPSSTQVPITPNLPSSKEDLDQPATSFEDEIVEMRPRACSDSLAKAAAVAHRPPKYVPPFGSNRKFNRPHLNIGRVERSFDSPLNGPKYSLDNHHASFFLASSPPTNSTSPSSHDSRSPEIASGNKSPQTPEDLIIHAKEQPKRCQKDNCRCRPQELKNYLEPPDFSDFPVAIGHKKRQRKKFNKKSRSPINKLSPIEQSDEMPTSRKSSVIENIPVQQNEVNIMKNCSQKIYGGNNKWRWKTKVEE</sequence>
<dbReference type="PROSITE" id="PS00108">
    <property type="entry name" value="PROTEIN_KINASE_ST"/>
    <property type="match status" value="1"/>
</dbReference>
<protein>
    <submittedName>
        <fullName evidence="11">Protein kinase domain-containing protein</fullName>
    </submittedName>
</protein>
<dbReference type="Gene3D" id="1.10.150.50">
    <property type="entry name" value="Transcription Factor, Ets-1"/>
    <property type="match status" value="1"/>
</dbReference>
<evidence type="ECO:0000256" key="3">
    <source>
        <dbReference type="ARBA" id="ARBA00022741"/>
    </source>
</evidence>
<feature type="domain" description="Protein kinase" evidence="8">
    <location>
        <begin position="1"/>
        <end position="216"/>
    </location>
</feature>
<dbReference type="PRINTS" id="PR00109">
    <property type="entry name" value="TYRKINASE"/>
</dbReference>
<dbReference type="Pfam" id="PF07714">
    <property type="entry name" value="PK_Tyr_Ser-Thr"/>
    <property type="match status" value="1"/>
</dbReference>
<feature type="coiled-coil region" evidence="6">
    <location>
        <begin position="233"/>
        <end position="274"/>
    </location>
</feature>
<dbReference type="Gene3D" id="1.10.510.10">
    <property type="entry name" value="Transferase(Phosphotransferase) domain 1"/>
    <property type="match status" value="1"/>
</dbReference>
<evidence type="ECO:0000256" key="5">
    <source>
        <dbReference type="ARBA" id="ARBA00022840"/>
    </source>
</evidence>
<keyword evidence="6" id="KW-0175">Coiled coil</keyword>
<feature type="region of interest" description="Disordered" evidence="7">
    <location>
        <begin position="777"/>
        <end position="816"/>
    </location>
</feature>
<keyword evidence="1" id="KW-0723">Serine/threonine-protein kinase</keyword>
<dbReference type="InterPro" id="IPR051681">
    <property type="entry name" value="Ser/Thr_Kinases-Pseudokinases"/>
</dbReference>
<dbReference type="GO" id="GO:0005737">
    <property type="term" value="C:cytoplasm"/>
    <property type="evidence" value="ECO:0007669"/>
    <property type="project" value="TreeGrafter"/>
</dbReference>
<evidence type="ECO:0000259" key="9">
    <source>
        <dbReference type="PROSITE" id="PS50105"/>
    </source>
</evidence>
<feature type="compositionally biased region" description="Low complexity" evidence="7">
    <location>
        <begin position="704"/>
        <end position="715"/>
    </location>
</feature>
<feature type="region of interest" description="Disordered" evidence="7">
    <location>
        <begin position="605"/>
        <end position="624"/>
    </location>
</feature>
<evidence type="ECO:0000259" key="8">
    <source>
        <dbReference type="PROSITE" id="PS50011"/>
    </source>
</evidence>
<dbReference type="PANTHER" id="PTHR44329">
    <property type="entry name" value="SERINE/THREONINE-PROTEIN KINASE TNNI3K-RELATED"/>
    <property type="match status" value="1"/>
</dbReference>
<evidence type="ECO:0000313" key="10">
    <source>
        <dbReference type="Proteomes" id="UP000887540"/>
    </source>
</evidence>
<dbReference type="InterPro" id="IPR001245">
    <property type="entry name" value="Ser-Thr/Tyr_kinase_cat_dom"/>
</dbReference>
<evidence type="ECO:0000256" key="7">
    <source>
        <dbReference type="SAM" id="MobiDB-lite"/>
    </source>
</evidence>
<feature type="region of interest" description="Disordered" evidence="7">
    <location>
        <begin position="702"/>
        <end position="732"/>
    </location>
</feature>
<dbReference type="PROSITE" id="PS50011">
    <property type="entry name" value="PROTEIN_KINASE_DOM"/>
    <property type="match status" value="1"/>
</dbReference>
<dbReference type="InterPro" id="IPR008271">
    <property type="entry name" value="Ser/Thr_kinase_AS"/>
</dbReference>
<proteinExistence type="predicted"/>
<dbReference type="AlphaFoldDB" id="A0A914BVK4"/>
<feature type="compositionally biased region" description="Polar residues" evidence="7">
    <location>
        <begin position="562"/>
        <end position="571"/>
    </location>
</feature>
<keyword evidence="10" id="KW-1185">Reference proteome</keyword>
<dbReference type="WBParaSite" id="ACRNAN_Path_1098.g4197.t1">
    <property type="protein sequence ID" value="ACRNAN_Path_1098.g4197.t1"/>
    <property type="gene ID" value="ACRNAN_Path_1098.g4197"/>
</dbReference>
<evidence type="ECO:0000256" key="2">
    <source>
        <dbReference type="ARBA" id="ARBA00022679"/>
    </source>
</evidence>
<feature type="compositionally biased region" description="Polar residues" evidence="7">
    <location>
        <begin position="804"/>
        <end position="816"/>
    </location>
</feature>
<dbReference type="InterPro" id="IPR011009">
    <property type="entry name" value="Kinase-like_dom_sf"/>
</dbReference>
<dbReference type="SUPFAM" id="SSF47769">
    <property type="entry name" value="SAM/Pointed domain"/>
    <property type="match status" value="1"/>
</dbReference>
<dbReference type="GO" id="GO:0005524">
    <property type="term" value="F:ATP binding"/>
    <property type="evidence" value="ECO:0007669"/>
    <property type="project" value="UniProtKB-KW"/>
</dbReference>
<evidence type="ECO:0000256" key="1">
    <source>
        <dbReference type="ARBA" id="ARBA00022527"/>
    </source>
</evidence>
<dbReference type="SMART" id="SM00220">
    <property type="entry name" value="S_TKc"/>
    <property type="match status" value="1"/>
</dbReference>
<organism evidence="10 11">
    <name type="scientific">Acrobeloides nanus</name>
    <dbReference type="NCBI Taxonomy" id="290746"/>
    <lineage>
        <taxon>Eukaryota</taxon>
        <taxon>Metazoa</taxon>
        <taxon>Ecdysozoa</taxon>
        <taxon>Nematoda</taxon>
        <taxon>Chromadorea</taxon>
        <taxon>Rhabditida</taxon>
        <taxon>Tylenchina</taxon>
        <taxon>Cephalobomorpha</taxon>
        <taxon>Cephaloboidea</taxon>
        <taxon>Cephalobidae</taxon>
        <taxon>Acrobeloides</taxon>
    </lineage>
</organism>
<dbReference type="GO" id="GO:0004674">
    <property type="term" value="F:protein serine/threonine kinase activity"/>
    <property type="evidence" value="ECO:0007669"/>
    <property type="project" value="UniProtKB-KW"/>
</dbReference>
<dbReference type="InterPro" id="IPR000719">
    <property type="entry name" value="Prot_kinase_dom"/>
</dbReference>
<evidence type="ECO:0000313" key="11">
    <source>
        <dbReference type="WBParaSite" id="ACRNAN_Path_1098.g4197.t1"/>
    </source>
</evidence>
<dbReference type="Gene3D" id="3.30.200.20">
    <property type="entry name" value="Phosphorylase Kinase, domain 1"/>
    <property type="match status" value="1"/>
</dbReference>
<feature type="compositionally biased region" description="Basic residues" evidence="7">
    <location>
        <begin position="777"/>
        <end position="790"/>
    </location>
</feature>
<feature type="domain" description="SAM" evidence="9">
    <location>
        <begin position="297"/>
        <end position="352"/>
    </location>
</feature>
<dbReference type="InterPro" id="IPR013761">
    <property type="entry name" value="SAM/pointed_sf"/>
</dbReference>
<keyword evidence="3" id="KW-0547">Nucleotide-binding</keyword>
<reference evidence="11" key="1">
    <citation type="submission" date="2022-11" db="UniProtKB">
        <authorList>
            <consortium name="WormBaseParasite"/>
        </authorList>
    </citation>
    <scope>IDENTIFICATION</scope>
</reference>
<evidence type="ECO:0000256" key="4">
    <source>
        <dbReference type="ARBA" id="ARBA00022777"/>
    </source>
</evidence>
<keyword evidence="4" id="KW-0418">Kinase</keyword>
<feature type="region of interest" description="Disordered" evidence="7">
    <location>
        <begin position="560"/>
        <end position="583"/>
    </location>
</feature>
<dbReference type="Proteomes" id="UP000887540">
    <property type="component" value="Unplaced"/>
</dbReference>
<dbReference type="SUPFAM" id="SSF56112">
    <property type="entry name" value="Protein kinase-like (PK-like)"/>
    <property type="match status" value="1"/>
</dbReference>
<name>A0A914BVK4_9BILA</name>
<dbReference type="GO" id="GO:0006950">
    <property type="term" value="P:response to stress"/>
    <property type="evidence" value="ECO:0007669"/>
    <property type="project" value="UniProtKB-ARBA"/>
</dbReference>
<feature type="compositionally biased region" description="Polar residues" evidence="7">
    <location>
        <begin position="605"/>
        <end position="617"/>
    </location>
</feature>
<evidence type="ECO:0000256" key="6">
    <source>
        <dbReference type="SAM" id="Coils"/>
    </source>
</evidence>
<keyword evidence="5" id="KW-0067">ATP-binding</keyword>
<dbReference type="PROSITE" id="PS50105">
    <property type="entry name" value="SAM_DOMAIN"/>
    <property type="match status" value="1"/>
</dbReference>
<dbReference type="InterPro" id="IPR001660">
    <property type="entry name" value="SAM"/>
</dbReference>
<keyword evidence="2" id="KW-0808">Transferase</keyword>
<dbReference type="CDD" id="cd13999">
    <property type="entry name" value="STKc_MAP3K-like"/>
    <property type="match status" value="1"/>
</dbReference>
<accession>A0A914BVK4</accession>